<evidence type="ECO:0000259" key="12">
    <source>
        <dbReference type="PROSITE" id="PS52039"/>
    </source>
</evidence>
<dbReference type="KEGG" id="cinf:CINF_1649"/>
<dbReference type="InterPro" id="IPR013824">
    <property type="entry name" value="Topo_IA_cen_sub1"/>
</dbReference>
<dbReference type="SUPFAM" id="SSF56712">
    <property type="entry name" value="Prokaryotic type I DNA topoisomerase"/>
    <property type="match status" value="1"/>
</dbReference>
<dbReference type="PROSITE" id="PS52039">
    <property type="entry name" value="TOPO_IA_2"/>
    <property type="match status" value="1"/>
</dbReference>
<dbReference type="EC" id="5.6.2.1" evidence="3"/>
<evidence type="ECO:0000256" key="1">
    <source>
        <dbReference type="ARBA" id="ARBA00000213"/>
    </source>
</evidence>
<keyword evidence="14" id="KW-1185">Reference proteome</keyword>
<dbReference type="EMBL" id="CP049075">
    <property type="protein sequence ID" value="QLI06122.1"/>
    <property type="molecule type" value="Genomic_DNA"/>
</dbReference>
<evidence type="ECO:0000313" key="14">
    <source>
        <dbReference type="Proteomes" id="UP000509414"/>
    </source>
</evidence>
<dbReference type="SMART" id="SM00437">
    <property type="entry name" value="TOP1Ac"/>
    <property type="match status" value="1"/>
</dbReference>
<dbReference type="SMART" id="SM00436">
    <property type="entry name" value="TOP1Bc"/>
    <property type="match status" value="1"/>
</dbReference>
<dbReference type="PROSITE" id="PS50880">
    <property type="entry name" value="TOPRIM"/>
    <property type="match status" value="1"/>
</dbReference>
<dbReference type="InterPro" id="IPR000380">
    <property type="entry name" value="Topo_IA"/>
</dbReference>
<name>A0A7H9CJF9_9BACT</name>
<organism evidence="13 14">
    <name type="scientific">Candidatus Campylobacter infans</name>
    <dbReference type="NCBI Taxonomy" id="2561898"/>
    <lineage>
        <taxon>Bacteria</taxon>
        <taxon>Pseudomonadati</taxon>
        <taxon>Campylobacterota</taxon>
        <taxon>Epsilonproteobacteria</taxon>
        <taxon>Campylobacterales</taxon>
        <taxon>Campylobacteraceae</taxon>
        <taxon>Campylobacter</taxon>
    </lineage>
</organism>
<gene>
    <name evidence="13" type="ORF">CINF_1649</name>
</gene>
<keyword evidence="4" id="KW-0799">Topoisomerase</keyword>
<evidence type="ECO:0000256" key="7">
    <source>
        <dbReference type="ARBA" id="ARBA00030003"/>
    </source>
</evidence>
<evidence type="ECO:0000256" key="4">
    <source>
        <dbReference type="ARBA" id="ARBA00023029"/>
    </source>
</evidence>
<protein>
    <recommendedName>
        <fullName evidence="3">DNA topoisomerase</fullName>
        <ecNumber evidence="3">5.6.2.1</ecNumber>
    </recommendedName>
    <alternativeName>
        <fullName evidence="10">Omega-protein</fullName>
    </alternativeName>
    <alternativeName>
        <fullName evidence="9">Relaxing enzyme</fullName>
    </alternativeName>
    <alternativeName>
        <fullName evidence="7">Swivelase</fullName>
    </alternativeName>
    <alternativeName>
        <fullName evidence="8">Untwisting enzyme</fullName>
    </alternativeName>
</protein>
<dbReference type="PRINTS" id="PR00417">
    <property type="entry name" value="PRTPISMRASEI"/>
</dbReference>
<dbReference type="InterPro" id="IPR003602">
    <property type="entry name" value="Topo_IA_DNA-bd_dom"/>
</dbReference>
<proteinExistence type="inferred from homology"/>
<dbReference type="AlphaFoldDB" id="A0A7H9CJF9"/>
<dbReference type="Gene3D" id="1.10.290.10">
    <property type="entry name" value="Topoisomerase I, domain 4"/>
    <property type="match status" value="1"/>
</dbReference>
<reference evidence="13 14" key="1">
    <citation type="submission" date="2020-02" db="EMBL/GenBank/DDBJ databases">
        <title>Complete genome sequence of the novel Campylobacter species Candidatus Campylobacter infans.</title>
        <authorList>
            <person name="Duim B."/>
            <person name="Zomer A."/>
            <person name="van der Graaf L."/>
            <person name="Wagenaar J."/>
        </authorList>
    </citation>
    <scope>NUCLEOTIDE SEQUENCE [LARGE SCALE GENOMIC DNA]</scope>
    <source>
        <strain evidence="13 14">19S00001</strain>
    </source>
</reference>
<evidence type="ECO:0000256" key="6">
    <source>
        <dbReference type="ARBA" id="ARBA00023235"/>
    </source>
</evidence>
<dbReference type="InterPro" id="IPR013497">
    <property type="entry name" value="Topo_IA_cen"/>
</dbReference>
<dbReference type="Proteomes" id="UP000509414">
    <property type="component" value="Chromosome"/>
</dbReference>
<keyword evidence="5" id="KW-0238">DNA-binding</keyword>
<dbReference type="InterPro" id="IPR013825">
    <property type="entry name" value="Topo_IA_cen_sub2"/>
</dbReference>
<feature type="domain" description="Toprim" evidence="11">
    <location>
        <begin position="3"/>
        <end position="108"/>
    </location>
</feature>
<dbReference type="Gene3D" id="3.40.50.140">
    <property type="match status" value="1"/>
</dbReference>
<evidence type="ECO:0000256" key="5">
    <source>
        <dbReference type="ARBA" id="ARBA00023125"/>
    </source>
</evidence>
<dbReference type="InterPro" id="IPR023405">
    <property type="entry name" value="Topo_IA_core_domain"/>
</dbReference>
<dbReference type="CDD" id="cd01028">
    <property type="entry name" value="TOPRIM_TopoIA"/>
    <property type="match status" value="1"/>
</dbReference>
<dbReference type="PANTHER" id="PTHR42785:SF1">
    <property type="entry name" value="DNA TOPOISOMERASE"/>
    <property type="match status" value="1"/>
</dbReference>
<evidence type="ECO:0000256" key="10">
    <source>
        <dbReference type="ARBA" id="ARBA00032877"/>
    </source>
</evidence>
<sequence>MQNTIIIIESPNKCDKIAHITGAKVYATKGHFKELTKQIVQDYESYEPQLEMKEKSSYNMNMIFNDCKGKDVVIATDPDREGYAIGYMVYDTIKNIAKSVKRAEFHEITENGINKGLANAVPFSSSNLKEYESWKARAVGDKLVGYILSPKYINKLNDKNNSVGRVQTPALGLIVKRELEIKEFSDNKANAKVDYKIKAKLKTASGVEFTAINDNIFSDKGEAVAKIAELSRAVAKLYALDTKESQQKPQAPYRTSQLQEDANKKLGFSSDKTMGLAQKLFEKGLITYHRTDSNTISAEFMDEVRAKFGSAEWYERKEYKAGSQSQAEAHEAIRISHIHDYNEIEQIAERDNLSSDEKALYELIFLNSVLSQAKNAINENTTYDISINALIFKAKTTKCIYKGFKGALKEQVDDEDDKDKDTQEISLNLKQGDEMQVLGFELADVKKTPPPHYKESNFISLLEKAGIGRPSTYATFLPKLLERNYIEIQTKGKKQDIVATAKGLAFMQSIKSDDDWISSAEFTKQMEDVLDEISAGKVGYLDFIKPLHEKMGFKELSSNDGAPKPPTEKQMEWAKSLAKNLKIDLPQGWDTNWKICSEFIDKNKAKDIRPPSEKQLTWAKSLAQQNKIELPKKAEIDAKECSKFIDKYIKNR</sequence>
<evidence type="ECO:0000256" key="8">
    <source>
        <dbReference type="ARBA" id="ARBA00031985"/>
    </source>
</evidence>
<evidence type="ECO:0000256" key="2">
    <source>
        <dbReference type="ARBA" id="ARBA00009446"/>
    </source>
</evidence>
<dbReference type="InterPro" id="IPR003601">
    <property type="entry name" value="Topo_IA_2"/>
</dbReference>
<dbReference type="CDD" id="cd00186">
    <property type="entry name" value="TOP1Ac"/>
    <property type="match status" value="1"/>
</dbReference>
<dbReference type="SMART" id="SM00493">
    <property type="entry name" value="TOPRIM"/>
    <property type="match status" value="1"/>
</dbReference>
<keyword evidence="6 13" id="KW-0413">Isomerase</keyword>
<dbReference type="Pfam" id="PF01751">
    <property type="entry name" value="Toprim"/>
    <property type="match status" value="1"/>
</dbReference>
<evidence type="ECO:0000313" key="13">
    <source>
        <dbReference type="EMBL" id="QLI06122.1"/>
    </source>
</evidence>
<dbReference type="GO" id="GO:0003917">
    <property type="term" value="F:DNA topoisomerase type I (single strand cut, ATP-independent) activity"/>
    <property type="evidence" value="ECO:0007669"/>
    <property type="project" value="UniProtKB-EC"/>
</dbReference>
<dbReference type="Gene3D" id="1.10.460.10">
    <property type="entry name" value="Topoisomerase I, domain 2"/>
    <property type="match status" value="1"/>
</dbReference>
<accession>A0A7H9CJF9</accession>
<comment type="similarity">
    <text evidence="2">Belongs to the type IA topoisomerase family.</text>
</comment>
<dbReference type="RefSeq" id="WP_179975200.1">
    <property type="nucleotide sequence ID" value="NZ_CP049075.1"/>
</dbReference>
<comment type="catalytic activity">
    <reaction evidence="1">
        <text>ATP-independent breakage of single-stranded DNA, followed by passage and rejoining.</text>
        <dbReference type="EC" id="5.6.2.1"/>
    </reaction>
</comment>
<dbReference type="InterPro" id="IPR013826">
    <property type="entry name" value="Topo_IA_cen_sub3"/>
</dbReference>
<dbReference type="Pfam" id="PF01131">
    <property type="entry name" value="Topoisom_bac"/>
    <property type="match status" value="1"/>
</dbReference>
<evidence type="ECO:0000256" key="9">
    <source>
        <dbReference type="ARBA" id="ARBA00032235"/>
    </source>
</evidence>
<dbReference type="GO" id="GO:0003677">
    <property type="term" value="F:DNA binding"/>
    <property type="evidence" value="ECO:0007669"/>
    <property type="project" value="UniProtKB-KW"/>
</dbReference>
<feature type="domain" description="Topo IA-type catalytic" evidence="12">
    <location>
        <begin position="127"/>
        <end position="556"/>
    </location>
</feature>
<evidence type="ECO:0000256" key="3">
    <source>
        <dbReference type="ARBA" id="ARBA00012891"/>
    </source>
</evidence>
<evidence type="ECO:0000259" key="11">
    <source>
        <dbReference type="PROSITE" id="PS50880"/>
    </source>
</evidence>
<dbReference type="GO" id="GO:0006265">
    <property type="term" value="P:DNA topological change"/>
    <property type="evidence" value="ECO:0007669"/>
    <property type="project" value="InterPro"/>
</dbReference>
<dbReference type="InterPro" id="IPR006171">
    <property type="entry name" value="TOPRIM_dom"/>
</dbReference>
<dbReference type="PANTHER" id="PTHR42785">
    <property type="entry name" value="DNA TOPOISOMERASE, TYPE IA, CORE"/>
    <property type="match status" value="1"/>
</dbReference>
<dbReference type="Gene3D" id="2.70.20.10">
    <property type="entry name" value="Topoisomerase I, domain 3"/>
    <property type="match status" value="1"/>
</dbReference>